<feature type="transmembrane region" description="Helical" evidence="1">
    <location>
        <begin position="6"/>
        <end position="23"/>
    </location>
</feature>
<dbReference type="Pfam" id="PF12669">
    <property type="entry name" value="FeoB_associated"/>
    <property type="match status" value="1"/>
</dbReference>
<protein>
    <submittedName>
        <fullName evidence="2">FeoB-associated Cys-rich membrane protein</fullName>
    </submittedName>
</protein>
<keyword evidence="1" id="KW-1133">Transmembrane helix</keyword>
<evidence type="ECO:0000313" key="3">
    <source>
        <dbReference type="Proteomes" id="UP001211894"/>
    </source>
</evidence>
<dbReference type="Proteomes" id="UP001211894">
    <property type="component" value="Unassembled WGS sequence"/>
</dbReference>
<proteinExistence type="predicted"/>
<dbReference type="RefSeq" id="WP_271339024.1">
    <property type="nucleotide sequence ID" value="NZ_JAQKAB010000001.1"/>
</dbReference>
<keyword evidence="1" id="KW-0812">Transmembrane</keyword>
<evidence type="ECO:0000256" key="1">
    <source>
        <dbReference type="SAM" id="Phobius"/>
    </source>
</evidence>
<sequence length="52" mass="5826">MLFNIAIGALIFGYAAWTLFKLVKRSRKGKCATCELRRSCQSACDQVKVKNS</sequence>
<reference evidence="2 3" key="1">
    <citation type="submission" date="2023-01" db="EMBL/GenBank/DDBJ databases">
        <title>Bacillus changyiensis sp. nov., isolated from a coastal deposit.</title>
        <authorList>
            <person name="Xiao G."/>
            <person name="Lai Q."/>
            <person name="Hu Z."/>
            <person name="Shao Z."/>
        </authorList>
    </citation>
    <scope>NUCLEOTIDE SEQUENCE [LARGE SCALE GENOMIC DNA]</scope>
    <source>
        <strain evidence="2 3">CLL-7-23</strain>
    </source>
</reference>
<gene>
    <name evidence="2" type="ORF">PJ311_00870</name>
</gene>
<comment type="caution">
    <text evidence="2">The sequence shown here is derived from an EMBL/GenBank/DDBJ whole genome shotgun (WGS) entry which is preliminary data.</text>
</comment>
<name>A0ABT4WYP4_9BACI</name>
<keyword evidence="1" id="KW-0472">Membrane</keyword>
<keyword evidence="3" id="KW-1185">Reference proteome</keyword>
<evidence type="ECO:0000313" key="2">
    <source>
        <dbReference type="EMBL" id="MDA7025157.1"/>
    </source>
</evidence>
<accession>A0ABT4WYP4</accession>
<dbReference type="EMBL" id="JAQKAB010000001">
    <property type="protein sequence ID" value="MDA7025157.1"/>
    <property type="molecule type" value="Genomic_DNA"/>
</dbReference>
<organism evidence="2 3">
    <name type="scientific">Bacillus changyiensis</name>
    <dbReference type="NCBI Taxonomy" id="3004103"/>
    <lineage>
        <taxon>Bacteria</taxon>
        <taxon>Bacillati</taxon>
        <taxon>Bacillota</taxon>
        <taxon>Bacilli</taxon>
        <taxon>Bacillales</taxon>
        <taxon>Bacillaceae</taxon>
        <taxon>Bacillus</taxon>
    </lineage>
</organism>